<evidence type="ECO:0000256" key="1">
    <source>
        <dbReference type="ARBA" id="ARBA00004141"/>
    </source>
</evidence>
<evidence type="ECO:0000256" key="5">
    <source>
        <dbReference type="ARBA" id="ARBA00022989"/>
    </source>
</evidence>
<comment type="similarity">
    <text evidence="2">Belongs to the ninjurin family.</text>
</comment>
<dbReference type="KEGG" id="ccin:107272049"/>
<dbReference type="Pfam" id="PF04923">
    <property type="entry name" value="Ninjurin"/>
    <property type="match status" value="1"/>
</dbReference>
<keyword evidence="9" id="KW-1185">Reference proteome</keyword>
<evidence type="ECO:0000313" key="10">
    <source>
        <dbReference type="RefSeq" id="XP_015604246.1"/>
    </source>
</evidence>
<keyword evidence="4" id="KW-0130">Cell adhesion</keyword>
<reference evidence="10" key="1">
    <citation type="submission" date="2025-08" db="UniProtKB">
        <authorList>
            <consortium name="RefSeq"/>
        </authorList>
    </citation>
    <scope>IDENTIFICATION</scope>
</reference>
<dbReference type="PANTHER" id="PTHR12316:SF17">
    <property type="entry name" value="NINJURIN C, ISOFORM D"/>
    <property type="match status" value="1"/>
</dbReference>
<feature type="transmembrane region" description="Helical" evidence="8">
    <location>
        <begin position="217"/>
        <end position="242"/>
    </location>
</feature>
<name>A0AAJ7C8B7_CEPCN</name>
<accession>A0AAJ7C8B7</accession>
<dbReference type="GeneID" id="107272049"/>
<dbReference type="InterPro" id="IPR007007">
    <property type="entry name" value="Ninjurin"/>
</dbReference>
<evidence type="ECO:0000256" key="7">
    <source>
        <dbReference type="SAM" id="MobiDB-lite"/>
    </source>
</evidence>
<feature type="transmembrane region" description="Helical" evidence="8">
    <location>
        <begin position="263"/>
        <end position="281"/>
    </location>
</feature>
<feature type="region of interest" description="Disordered" evidence="7">
    <location>
        <begin position="15"/>
        <end position="91"/>
    </location>
</feature>
<evidence type="ECO:0000256" key="3">
    <source>
        <dbReference type="ARBA" id="ARBA00022692"/>
    </source>
</evidence>
<protein>
    <submittedName>
        <fullName evidence="10">Uncharacterized protein LOC107272049 isoform X1</fullName>
    </submittedName>
</protein>
<dbReference type="GO" id="GO:0042246">
    <property type="term" value="P:tissue regeneration"/>
    <property type="evidence" value="ECO:0007669"/>
    <property type="project" value="InterPro"/>
</dbReference>
<keyword evidence="5 8" id="KW-1133">Transmembrane helix</keyword>
<feature type="compositionally biased region" description="Polar residues" evidence="7">
    <location>
        <begin position="68"/>
        <end position="85"/>
    </location>
</feature>
<dbReference type="PANTHER" id="PTHR12316">
    <property type="entry name" value="NINJURIN-RELATED"/>
    <property type="match status" value="1"/>
</dbReference>
<keyword evidence="3 8" id="KW-0812">Transmembrane</keyword>
<dbReference type="GO" id="GO:0016020">
    <property type="term" value="C:membrane"/>
    <property type="evidence" value="ECO:0007669"/>
    <property type="project" value="UniProtKB-SubCell"/>
</dbReference>
<feature type="compositionally biased region" description="Basic and acidic residues" evidence="7">
    <location>
        <begin position="51"/>
        <end position="60"/>
    </location>
</feature>
<keyword evidence="6 8" id="KW-0472">Membrane</keyword>
<evidence type="ECO:0000256" key="2">
    <source>
        <dbReference type="ARBA" id="ARBA00008141"/>
    </source>
</evidence>
<dbReference type="RefSeq" id="XP_015604246.1">
    <property type="nucleotide sequence ID" value="XM_015748760.2"/>
</dbReference>
<evidence type="ECO:0000256" key="8">
    <source>
        <dbReference type="SAM" id="Phobius"/>
    </source>
</evidence>
<evidence type="ECO:0000256" key="6">
    <source>
        <dbReference type="ARBA" id="ARBA00023136"/>
    </source>
</evidence>
<evidence type="ECO:0000256" key="4">
    <source>
        <dbReference type="ARBA" id="ARBA00022889"/>
    </source>
</evidence>
<proteinExistence type="inferred from homology"/>
<dbReference type="AlphaFoldDB" id="A0AAJ7C8B7"/>
<gene>
    <name evidence="10" type="primary">LOC107272049</name>
</gene>
<comment type="subcellular location">
    <subcellularLocation>
        <location evidence="1">Membrane</location>
        <topology evidence="1">Multi-pass membrane protein</topology>
    </subcellularLocation>
</comment>
<dbReference type="GO" id="GO:0007155">
    <property type="term" value="P:cell adhesion"/>
    <property type="evidence" value="ECO:0007669"/>
    <property type="project" value="UniProtKB-KW"/>
</dbReference>
<dbReference type="Proteomes" id="UP000694920">
    <property type="component" value="Unplaced"/>
</dbReference>
<sequence>MSRSKVVIENNLKPSQFGKLASGGDDFDDIYEDPLEKSKPSQPIHGASSARTEERFRNEPEVMEFSNARISRANSEVPATSSNDQDNFHPESEIAVNESTASDKQDNRNSKVFSVSIVDNRNSQRFENAVENIAVANNETTSGSKELLTENPESEKTKKQDKADISLRTIIDIVKSLDANRYATKKTIAQGMLDIALLTANASQLKYILQVGTQHEFYILMLSLICVSIGLQLIQGIICVLLGSSLNINKQQDQGKANIWNNICLTLMVLTVAVNAVISAFDMRGTNSITSGNTPAASTQASGVR</sequence>
<organism evidence="9 10">
    <name type="scientific">Cephus cinctus</name>
    <name type="common">Wheat stem sawfly</name>
    <dbReference type="NCBI Taxonomy" id="211228"/>
    <lineage>
        <taxon>Eukaryota</taxon>
        <taxon>Metazoa</taxon>
        <taxon>Ecdysozoa</taxon>
        <taxon>Arthropoda</taxon>
        <taxon>Hexapoda</taxon>
        <taxon>Insecta</taxon>
        <taxon>Pterygota</taxon>
        <taxon>Neoptera</taxon>
        <taxon>Endopterygota</taxon>
        <taxon>Hymenoptera</taxon>
        <taxon>Cephoidea</taxon>
        <taxon>Cephidae</taxon>
        <taxon>Cephus</taxon>
    </lineage>
</organism>
<evidence type="ECO:0000313" key="9">
    <source>
        <dbReference type="Proteomes" id="UP000694920"/>
    </source>
</evidence>
<feature type="region of interest" description="Disordered" evidence="7">
    <location>
        <begin position="141"/>
        <end position="161"/>
    </location>
</feature>